<evidence type="ECO:0000313" key="1">
    <source>
        <dbReference type="EMBL" id="KAF6834522.1"/>
    </source>
</evidence>
<dbReference type="OrthoDB" id="4835044at2759"/>
<keyword evidence="2" id="KW-1185">Reference proteome</keyword>
<comment type="caution">
    <text evidence="1">The sequence shown here is derived from an EMBL/GenBank/DDBJ whole genome shotgun (WGS) entry which is preliminary data.</text>
</comment>
<sequence>MDDDGDIWYDDDDCDRYSDAVEDQEDYVKPGPLRGTCKICRDPEAYGLSHILEEAEEGLARWRHERQKFVDRGALEPDGWEWPSWTRRGGRV</sequence>
<dbReference type="Proteomes" id="UP000639643">
    <property type="component" value="Unassembled WGS sequence"/>
</dbReference>
<proteinExistence type="predicted"/>
<gene>
    <name evidence="1" type="ORF">CMUS01_06108</name>
</gene>
<dbReference type="EMBL" id="WIGM01000194">
    <property type="protein sequence ID" value="KAF6834522.1"/>
    <property type="molecule type" value="Genomic_DNA"/>
</dbReference>
<reference evidence="1" key="1">
    <citation type="journal article" date="2020" name="Phytopathology">
        <title>Genome Sequence Resources of Colletotrichum truncatum, C. plurivorum, C. musicola, and C. sojae: Four Species Pathogenic to Soybean (Glycine max).</title>
        <authorList>
            <person name="Rogerio F."/>
            <person name="Boufleur T.R."/>
            <person name="Ciampi-Guillardi M."/>
            <person name="Sukno S.A."/>
            <person name="Thon M.R."/>
            <person name="Massola Junior N.S."/>
            <person name="Baroncelli R."/>
        </authorList>
    </citation>
    <scope>NUCLEOTIDE SEQUENCE</scope>
    <source>
        <strain evidence="1">LFN0074</strain>
    </source>
</reference>
<evidence type="ECO:0000313" key="2">
    <source>
        <dbReference type="Proteomes" id="UP000639643"/>
    </source>
</evidence>
<accession>A0A8H6KN39</accession>
<organism evidence="1 2">
    <name type="scientific">Colletotrichum musicola</name>
    <dbReference type="NCBI Taxonomy" id="2175873"/>
    <lineage>
        <taxon>Eukaryota</taxon>
        <taxon>Fungi</taxon>
        <taxon>Dikarya</taxon>
        <taxon>Ascomycota</taxon>
        <taxon>Pezizomycotina</taxon>
        <taxon>Sordariomycetes</taxon>
        <taxon>Hypocreomycetidae</taxon>
        <taxon>Glomerellales</taxon>
        <taxon>Glomerellaceae</taxon>
        <taxon>Colletotrichum</taxon>
        <taxon>Colletotrichum orchidearum species complex</taxon>
    </lineage>
</organism>
<name>A0A8H6KN39_9PEZI</name>
<dbReference type="AlphaFoldDB" id="A0A8H6KN39"/>
<protein>
    <submittedName>
        <fullName evidence="1">Uncharacterized protein</fullName>
    </submittedName>
</protein>